<feature type="domain" description="SCP" evidence="8">
    <location>
        <begin position="25"/>
        <end position="163"/>
    </location>
</feature>
<dbReference type="InterPro" id="IPR018244">
    <property type="entry name" value="Allrgn_V5/Tpx1_CS"/>
</dbReference>
<evidence type="ECO:0000256" key="1">
    <source>
        <dbReference type="ARBA" id="ARBA00003143"/>
    </source>
</evidence>
<keyword evidence="3" id="KW-0732">Signal</keyword>
<name>A0A251TK38_HELAN</name>
<keyword evidence="7" id="KW-0812">Transmembrane</keyword>
<reference evidence="9 11" key="1">
    <citation type="journal article" date="2017" name="Nature">
        <title>The sunflower genome provides insights into oil metabolism, flowering and Asterid evolution.</title>
        <authorList>
            <person name="Badouin H."/>
            <person name="Gouzy J."/>
            <person name="Grassa C.J."/>
            <person name="Murat F."/>
            <person name="Staton S.E."/>
            <person name="Cottret L."/>
            <person name="Lelandais-Briere C."/>
            <person name="Owens G.L."/>
            <person name="Carrere S."/>
            <person name="Mayjonade B."/>
            <person name="Legrand L."/>
            <person name="Gill N."/>
            <person name="Kane N.C."/>
            <person name="Bowers J.E."/>
            <person name="Hubner S."/>
            <person name="Bellec A."/>
            <person name="Berard A."/>
            <person name="Berges H."/>
            <person name="Blanchet N."/>
            <person name="Boniface M.C."/>
            <person name="Brunel D."/>
            <person name="Catrice O."/>
            <person name="Chaidir N."/>
            <person name="Claudel C."/>
            <person name="Donnadieu C."/>
            <person name="Faraut T."/>
            <person name="Fievet G."/>
            <person name="Helmstetter N."/>
            <person name="King M."/>
            <person name="Knapp S.J."/>
            <person name="Lai Z."/>
            <person name="Le Paslier M.C."/>
            <person name="Lippi Y."/>
            <person name="Lorenzon L."/>
            <person name="Mandel J.R."/>
            <person name="Marage G."/>
            <person name="Marchand G."/>
            <person name="Marquand E."/>
            <person name="Bret-Mestries E."/>
            <person name="Morien E."/>
            <person name="Nambeesan S."/>
            <person name="Nguyen T."/>
            <person name="Pegot-Espagnet P."/>
            <person name="Pouilly N."/>
            <person name="Raftis F."/>
            <person name="Sallet E."/>
            <person name="Schiex T."/>
            <person name="Thomas J."/>
            <person name="Vandecasteele C."/>
            <person name="Vares D."/>
            <person name="Vear F."/>
            <person name="Vautrin S."/>
            <person name="Crespi M."/>
            <person name="Mangin B."/>
            <person name="Burke J.M."/>
            <person name="Salse J."/>
            <person name="Munos S."/>
            <person name="Vincourt P."/>
            <person name="Rieseberg L.H."/>
            <person name="Langlade N.B."/>
        </authorList>
    </citation>
    <scope>NUCLEOTIDE SEQUENCE [LARGE SCALE GENOMIC DNA]</scope>
    <source>
        <strain evidence="11">cv. SF193</strain>
        <tissue evidence="9">Leaves</tissue>
    </source>
</reference>
<evidence type="ECO:0000256" key="6">
    <source>
        <dbReference type="ARBA" id="ARBA00023265"/>
    </source>
</evidence>
<dbReference type="GO" id="GO:0098542">
    <property type="term" value="P:defense response to other organism"/>
    <property type="evidence" value="ECO:0007669"/>
    <property type="project" value="UniProtKB-ARBA"/>
</dbReference>
<keyword evidence="7" id="KW-1133">Transmembrane helix</keyword>
<keyword evidence="11" id="KW-1185">Reference proteome</keyword>
<dbReference type="InParanoid" id="A0A251TK38"/>
<evidence type="ECO:0000256" key="3">
    <source>
        <dbReference type="ARBA" id="ARBA00022729"/>
    </source>
</evidence>
<organism evidence="10 11">
    <name type="scientific">Helianthus annuus</name>
    <name type="common">Common sunflower</name>
    <dbReference type="NCBI Taxonomy" id="4232"/>
    <lineage>
        <taxon>Eukaryota</taxon>
        <taxon>Viridiplantae</taxon>
        <taxon>Streptophyta</taxon>
        <taxon>Embryophyta</taxon>
        <taxon>Tracheophyta</taxon>
        <taxon>Spermatophyta</taxon>
        <taxon>Magnoliopsida</taxon>
        <taxon>eudicotyledons</taxon>
        <taxon>Gunneridae</taxon>
        <taxon>Pentapetalae</taxon>
        <taxon>asterids</taxon>
        <taxon>campanulids</taxon>
        <taxon>Asterales</taxon>
        <taxon>Asteraceae</taxon>
        <taxon>Asteroideae</taxon>
        <taxon>Heliantheae alliance</taxon>
        <taxon>Heliantheae</taxon>
        <taxon>Helianthus</taxon>
    </lineage>
</organism>
<reference evidence="9" key="3">
    <citation type="submission" date="2020-06" db="EMBL/GenBank/DDBJ databases">
        <title>Helianthus annuus Genome sequencing and assembly Release 2.</title>
        <authorList>
            <person name="Gouzy J."/>
            <person name="Langlade N."/>
            <person name="Munos S."/>
        </authorList>
    </citation>
    <scope>NUCLEOTIDE SEQUENCE</scope>
    <source>
        <tissue evidence="9">Leaves</tissue>
    </source>
</reference>
<evidence type="ECO:0000256" key="5">
    <source>
        <dbReference type="ARBA" id="ARBA00023157"/>
    </source>
</evidence>
<evidence type="ECO:0000313" key="9">
    <source>
        <dbReference type="EMBL" id="KAF5786800.1"/>
    </source>
</evidence>
<dbReference type="InterPro" id="IPR001283">
    <property type="entry name" value="CRISP-related"/>
</dbReference>
<keyword evidence="6" id="KW-0568">Pathogenesis-related protein</keyword>
<dbReference type="PROSITE" id="PS01009">
    <property type="entry name" value="CRISP_1"/>
    <property type="match status" value="1"/>
</dbReference>
<dbReference type="OrthoDB" id="337038at2759"/>
<sequence>MGVQHYWPLVCIVFISILHFIYAHNAPEDYVKAHNVARKEIGLPPMTWNTTVAQFAEHYANQRKHDCALIHSHSDKYGENIAIGWVDFSGNGEFSGLDAVKLWVDEKPYYNYETNACTPSKMCGHYTQVVWKKSIRIGCARVKCASNAFFVTCNYDPPGNYIGEKPY</sequence>
<dbReference type="PROSITE" id="PS01010">
    <property type="entry name" value="CRISP_2"/>
    <property type="match status" value="1"/>
</dbReference>
<evidence type="ECO:0000256" key="4">
    <source>
        <dbReference type="ARBA" id="ARBA00022821"/>
    </source>
</evidence>
<dbReference type="InterPro" id="IPR002413">
    <property type="entry name" value="V5_allergen-like"/>
</dbReference>
<dbReference type="InterPro" id="IPR014044">
    <property type="entry name" value="CAP_dom"/>
</dbReference>
<keyword evidence="5" id="KW-1015">Disulfide bond</keyword>
<dbReference type="EMBL" id="MNCJ02000325">
    <property type="protein sequence ID" value="KAF5786800.1"/>
    <property type="molecule type" value="Genomic_DNA"/>
</dbReference>
<dbReference type="PRINTS" id="PR00837">
    <property type="entry name" value="V5TPXLIKE"/>
</dbReference>
<dbReference type="Gene3D" id="3.40.33.10">
    <property type="entry name" value="CAP"/>
    <property type="match status" value="1"/>
</dbReference>
<dbReference type="STRING" id="4232.A0A251TK38"/>
<dbReference type="EMBL" id="CM007899">
    <property type="protein sequence ID" value="OTG10972.1"/>
    <property type="molecule type" value="Genomic_DNA"/>
</dbReference>
<keyword evidence="4" id="KW-0611">Plant defense</keyword>
<gene>
    <name evidence="10" type="ORF">HannXRQ_Chr10g0293671</name>
    <name evidence="9" type="ORF">HanXRQr2_Chr10g0445261</name>
</gene>
<evidence type="ECO:0000256" key="2">
    <source>
        <dbReference type="ARBA" id="ARBA00009923"/>
    </source>
</evidence>
<comment type="function">
    <text evidence="1">Probably involved in the defense reaction of plants against pathogens.</text>
</comment>
<dbReference type="SMART" id="SM00198">
    <property type="entry name" value="SCP"/>
    <property type="match status" value="1"/>
</dbReference>
<dbReference type="PANTHER" id="PTHR10334">
    <property type="entry name" value="CYSTEINE-RICH SECRETORY PROTEIN-RELATED"/>
    <property type="match status" value="1"/>
</dbReference>
<protein>
    <submittedName>
        <fullName evidence="9">CAP superfamily protein</fullName>
    </submittedName>
    <submittedName>
        <fullName evidence="10">Putative cysteine-rich secretory protein, allergen V5/Tpx-1-related protein</fullName>
    </submittedName>
</protein>
<accession>A0A251TK38</accession>
<proteinExistence type="inferred from homology"/>
<dbReference type="InterPro" id="IPR035940">
    <property type="entry name" value="CAP_sf"/>
</dbReference>
<evidence type="ECO:0000313" key="11">
    <source>
        <dbReference type="Proteomes" id="UP000215914"/>
    </source>
</evidence>
<dbReference type="GO" id="GO:0005615">
    <property type="term" value="C:extracellular space"/>
    <property type="evidence" value="ECO:0000318"/>
    <property type="project" value="GO_Central"/>
</dbReference>
<dbReference type="PRINTS" id="PR00838">
    <property type="entry name" value="V5ALLERGEN"/>
</dbReference>
<reference evidence="10" key="2">
    <citation type="submission" date="2017-02" db="EMBL/GenBank/DDBJ databases">
        <title>Sunflower complete genome.</title>
        <authorList>
            <person name="Langlade N."/>
            <person name="Munos S."/>
        </authorList>
    </citation>
    <scope>NUCLEOTIDE SEQUENCE [LARGE SCALE GENOMIC DNA]</scope>
    <source>
        <tissue evidence="10">Leaves</tissue>
    </source>
</reference>
<keyword evidence="7" id="KW-0472">Membrane</keyword>
<evidence type="ECO:0000256" key="7">
    <source>
        <dbReference type="SAM" id="Phobius"/>
    </source>
</evidence>
<dbReference type="CDD" id="cd05381">
    <property type="entry name" value="CAP_PR-1"/>
    <property type="match status" value="1"/>
</dbReference>
<comment type="similarity">
    <text evidence="2">Belongs to the CRISP family.</text>
</comment>
<evidence type="ECO:0000259" key="8">
    <source>
        <dbReference type="SMART" id="SM00198"/>
    </source>
</evidence>
<feature type="transmembrane region" description="Helical" evidence="7">
    <location>
        <begin position="6"/>
        <end position="23"/>
    </location>
</feature>
<dbReference type="FunFam" id="3.40.33.10:FF:000006">
    <property type="entry name" value="Putative pathogenesis-related protein 1"/>
    <property type="match status" value="1"/>
</dbReference>
<dbReference type="AlphaFoldDB" id="A0A251TK38"/>
<evidence type="ECO:0000313" key="10">
    <source>
        <dbReference type="EMBL" id="OTG10972.1"/>
    </source>
</evidence>
<dbReference type="Pfam" id="PF00188">
    <property type="entry name" value="CAP"/>
    <property type="match status" value="1"/>
</dbReference>
<dbReference type="SUPFAM" id="SSF55797">
    <property type="entry name" value="PR-1-like"/>
    <property type="match status" value="1"/>
</dbReference>
<dbReference type="Proteomes" id="UP000215914">
    <property type="component" value="Chromosome 10"/>
</dbReference>
<dbReference type="OMA" id="ASKLEIC"/>
<dbReference type="Gramene" id="mRNA:HanXRQr2_Chr10g0445261">
    <property type="protein sequence ID" value="CDS:HanXRQr2_Chr10g0445261.1"/>
    <property type="gene ID" value="HanXRQr2_Chr10g0445261"/>
</dbReference>